<protein>
    <submittedName>
        <fullName evidence="2">Uncharacterized protein</fullName>
    </submittedName>
</protein>
<proteinExistence type="predicted"/>
<name>A0A501WNN5_9RHOB</name>
<accession>A0A501WNN5</accession>
<keyword evidence="3" id="KW-1185">Reference proteome</keyword>
<dbReference type="Proteomes" id="UP000319255">
    <property type="component" value="Unassembled WGS sequence"/>
</dbReference>
<dbReference type="RefSeq" id="WP_140454653.1">
    <property type="nucleotide sequence ID" value="NZ_VFRP01000012.1"/>
</dbReference>
<comment type="caution">
    <text evidence="2">The sequence shown here is derived from an EMBL/GenBank/DDBJ whole genome shotgun (WGS) entry which is preliminary data.</text>
</comment>
<sequence>MAFTLPADTPLAERVTRARDARAAVVLNGRSLDELHQLILDTRELERAFTERTIAVADGAARTEREIHAARAWITGTCLAALIILAARAGGLPL</sequence>
<keyword evidence="1" id="KW-0472">Membrane</keyword>
<keyword evidence="1" id="KW-0812">Transmembrane</keyword>
<keyword evidence="1" id="KW-1133">Transmembrane helix</keyword>
<dbReference type="EMBL" id="VFRP01000012">
    <property type="protein sequence ID" value="TPE49955.1"/>
    <property type="molecule type" value="Genomic_DNA"/>
</dbReference>
<organism evidence="2 3">
    <name type="scientific">Amaricoccus solimangrovi</name>
    <dbReference type="NCBI Taxonomy" id="2589815"/>
    <lineage>
        <taxon>Bacteria</taxon>
        <taxon>Pseudomonadati</taxon>
        <taxon>Pseudomonadota</taxon>
        <taxon>Alphaproteobacteria</taxon>
        <taxon>Rhodobacterales</taxon>
        <taxon>Paracoccaceae</taxon>
        <taxon>Amaricoccus</taxon>
    </lineage>
</organism>
<feature type="transmembrane region" description="Helical" evidence="1">
    <location>
        <begin position="72"/>
        <end position="91"/>
    </location>
</feature>
<evidence type="ECO:0000256" key="1">
    <source>
        <dbReference type="SAM" id="Phobius"/>
    </source>
</evidence>
<gene>
    <name evidence="2" type="ORF">FJM51_13455</name>
</gene>
<evidence type="ECO:0000313" key="2">
    <source>
        <dbReference type="EMBL" id="TPE49955.1"/>
    </source>
</evidence>
<reference evidence="2 3" key="1">
    <citation type="submission" date="2019-06" db="EMBL/GenBank/DDBJ databases">
        <title>A novel bacterium of genus Amaricoccus, isolated from marine sediment.</title>
        <authorList>
            <person name="Huang H."/>
            <person name="Mo K."/>
            <person name="Hu Y."/>
        </authorList>
    </citation>
    <scope>NUCLEOTIDE SEQUENCE [LARGE SCALE GENOMIC DNA]</scope>
    <source>
        <strain evidence="2 3">HB172011</strain>
    </source>
</reference>
<evidence type="ECO:0000313" key="3">
    <source>
        <dbReference type="Proteomes" id="UP000319255"/>
    </source>
</evidence>
<dbReference type="AlphaFoldDB" id="A0A501WNN5"/>